<feature type="signal peptide" evidence="1">
    <location>
        <begin position="1"/>
        <end position="20"/>
    </location>
</feature>
<evidence type="ECO:0000313" key="3">
    <source>
        <dbReference type="Proteomes" id="UP001140217"/>
    </source>
</evidence>
<protein>
    <submittedName>
        <fullName evidence="2">Uncharacterized protein</fullName>
    </submittedName>
</protein>
<reference evidence="2" key="1">
    <citation type="submission" date="2022-07" db="EMBL/GenBank/DDBJ databases">
        <title>Phylogenomic reconstructions and comparative analyses of Kickxellomycotina fungi.</title>
        <authorList>
            <person name="Reynolds N.K."/>
            <person name="Stajich J.E."/>
            <person name="Barry K."/>
            <person name="Grigoriev I.V."/>
            <person name="Crous P."/>
            <person name="Smith M.E."/>
        </authorList>
    </citation>
    <scope>NUCLEOTIDE SEQUENCE</scope>
    <source>
        <strain evidence="2">NBRC 105414</strain>
    </source>
</reference>
<gene>
    <name evidence="2" type="ORF">H4R18_002640</name>
</gene>
<feature type="chain" id="PRO_5040795744" evidence="1">
    <location>
        <begin position="21"/>
        <end position="131"/>
    </location>
</feature>
<dbReference type="Proteomes" id="UP001140217">
    <property type="component" value="Unassembled WGS sequence"/>
</dbReference>
<dbReference type="OrthoDB" id="5541310at2759"/>
<dbReference type="EMBL" id="JANBUL010000091">
    <property type="protein sequence ID" value="KAJ2781831.1"/>
    <property type="molecule type" value="Genomic_DNA"/>
</dbReference>
<keyword evidence="3" id="KW-1185">Reference proteome</keyword>
<dbReference type="AlphaFoldDB" id="A0A9W8HCH5"/>
<evidence type="ECO:0000256" key="1">
    <source>
        <dbReference type="SAM" id="SignalP"/>
    </source>
</evidence>
<evidence type="ECO:0000313" key="2">
    <source>
        <dbReference type="EMBL" id="KAJ2781831.1"/>
    </source>
</evidence>
<name>A0A9W8HCH5_9FUNG</name>
<organism evidence="2 3">
    <name type="scientific">Coemansia javaensis</name>
    <dbReference type="NCBI Taxonomy" id="2761396"/>
    <lineage>
        <taxon>Eukaryota</taxon>
        <taxon>Fungi</taxon>
        <taxon>Fungi incertae sedis</taxon>
        <taxon>Zoopagomycota</taxon>
        <taxon>Kickxellomycotina</taxon>
        <taxon>Kickxellomycetes</taxon>
        <taxon>Kickxellales</taxon>
        <taxon>Kickxellaceae</taxon>
        <taxon>Coemansia</taxon>
    </lineage>
</organism>
<comment type="caution">
    <text evidence="2">The sequence shown here is derived from an EMBL/GenBank/DDBJ whole genome shotgun (WGS) entry which is preliminary data.</text>
</comment>
<accession>A0A9W8HCH5</accession>
<sequence>MKPNLLALLLFAASAAAGWSFPQKLGFYSMIQRLTEFKTGTGEERVIYAKLAMFMGDWRTSAWLSSNRESAHYREALLALVSDINTARSDAINDPGGVENLEFVIRRIRSSYNDSLKAYFGGAAQALDPAA</sequence>
<keyword evidence="1" id="KW-0732">Signal</keyword>
<proteinExistence type="predicted"/>